<protein>
    <submittedName>
        <fullName evidence="2">Uncharacterized protein</fullName>
    </submittedName>
</protein>
<evidence type="ECO:0000256" key="1">
    <source>
        <dbReference type="SAM" id="MobiDB-lite"/>
    </source>
</evidence>
<evidence type="ECO:0000313" key="2">
    <source>
        <dbReference type="EMBL" id="CAG7727977.1"/>
    </source>
</evidence>
<comment type="caution">
    <text evidence="2">The sequence shown here is derived from an EMBL/GenBank/DDBJ whole genome shotgun (WGS) entry which is preliminary data.</text>
</comment>
<feature type="non-terminal residue" evidence="2">
    <location>
        <position position="60"/>
    </location>
</feature>
<feature type="non-terminal residue" evidence="2">
    <location>
        <position position="1"/>
    </location>
</feature>
<feature type="region of interest" description="Disordered" evidence="1">
    <location>
        <begin position="1"/>
        <end position="60"/>
    </location>
</feature>
<gene>
    <name evidence="2" type="ORF">AFUS01_LOCUS16790</name>
</gene>
<reference evidence="2" key="1">
    <citation type="submission" date="2021-06" db="EMBL/GenBank/DDBJ databases">
        <authorList>
            <person name="Hodson N. C."/>
            <person name="Mongue J. A."/>
            <person name="Jaron S. K."/>
        </authorList>
    </citation>
    <scope>NUCLEOTIDE SEQUENCE</scope>
</reference>
<dbReference type="EMBL" id="CAJVCH010156426">
    <property type="protein sequence ID" value="CAG7727977.1"/>
    <property type="molecule type" value="Genomic_DNA"/>
</dbReference>
<accession>A0A8J2JWM4</accession>
<dbReference type="Proteomes" id="UP000708208">
    <property type="component" value="Unassembled WGS sequence"/>
</dbReference>
<dbReference type="AlphaFoldDB" id="A0A8J2JWM4"/>
<evidence type="ECO:0000313" key="3">
    <source>
        <dbReference type="Proteomes" id="UP000708208"/>
    </source>
</evidence>
<feature type="compositionally biased region" description="Basic and acidic residues" evidence="1">
    <location>
        <begin position="1"/>
        <end position="27"/>
    </location>
</feature>
<proteinExistence type="predicted"/>
<organism evidence="2 3">
    <name type="scientific">Allacma fusca</name>
    <dbReference type="NCBI Taxonomy" id="39272"/>
    <lineage>
        <taxon>Eukaryota</taxon>
        <taxon>Metazoa</taxon>
        <taxon>Ecdysozoa</taxon>
        <taxon>Arthropoda</taxon>
        <taxon>Hexapoda</taxon>
        <taxon>Collembola</taxon>
        <taxon>Symphypleona</taxon>
        <taxon>Sminthuridae</taxon>
        <taxon>Allacma</taxon>
    </lineage>
</organism>
<sequence>GDEDKNGPWNKKERKEKGKEKEKDETKTAQTPVEPAVEEKIEQPEVTEATEIPVSADETP</sequence>
<name>A0A8J2JWM4_9HEXA</name>
<keyword evidence="3" id="KW-1185">Reference proteome</keyword>